<keyword evidence="3" id="KW-1185">Reference proteome</keyword>
<dbReference type="Proteomes" id="UP001552299">
    <property type="component" value="Unassembled WGS sequence"/>
</dbReference>
<protein>
    <submittedName>
        <fullName evidence="2">Uncharacterized protein</fullName>
    </submittedName>
</protein>
<evidence type="ECO:0000313" key="2">
    <source>
        <dbReference type="EMBL" id="KAL0919289.1"/>
    </source>
</evidence>
<gene>
    <name evidence="2" type="ORF">M5K25_011374</name>
</gene>
<feature type="region of interest" description="Disordered" evidence="1">
    <location>
        <begin position="34"/>
        <end position="131"/>
    </location>
</feature>
<sequence length="206" mass="21532">MRKFHEHVVSLRHPAELGVQFNELDGDRGMVAETGEEDRCVDGSTGLEGREEGARFEERGEGLTVGSEAGGTEEREEEEGLVGREEGEGFDGGIEEGEFGAGGKEEKTAGEVGVADGRGGGGEGGEEGRGEEVELAAEDVGEDFGEAVASGAVVEELKNVTEIGRGELVANRGHAPALAGLLEVADWVGIGPCAFFSLTHFLRELC</sequence>
<dbReference type="AlphaFoldDB" id="A0ABD0V2L3"/>
<feature type="compositionally biased region" description="Basic and acidic residues" evidence="1">
    <location>
        <begin position="48"/>
        <end position="61"/>
    </location>
</feature>
<comment type="caution">
    <text evidence="2">The sequence shown here is derived from an EMBL/GenBank/DDBJ whole genome shotgun (WGS) entry which is preliminary data.</text>
</comment>
<accession>A0ABD0V2L3</accession>
<dbReference type="EMBL" id="JANQDX010000009">
    <property type="protein sequence ID" value="KAL0919289.1"/>
    <property type="molecule type" value="Genomic_DNA"/>
</dbReference>
<reference evidence="2 3" key="1">
    <citation type="journal article" date="2024" name="Plant Biotechnol. J.">
        <title>Dendrobium thyrsiflorum genome and its molecular insights into genes involved in important horticultural traits.</title>
        <authorList>
            <person name="Chen B."/>
            <person name="Wang J.Y."/>
            <person name="Zheng P.J."/>
            <person name="Li K.L."/>
            <person name="Liang Y.M."/>
            <person name="Chen X.F."/>
            <person name="Zhang C."/>
            <person name="Zhao X."/>
            <person name="He X."/>
            <person name="Zhang G.Q."/>
            <person name="Liu Z.J."/>
            <person name="Xu Q."/>
        </authorList>
    </citation>
    <scope>NUCLEOTIDE SEQUENCE [LARGE SCALE GENOMIC DNA]</scope>
    <source>
        <strain evidence="2">GZMU011</strain>
    </source>
</reference>
<name>A0ABD0V2L3_DENTH</name>
<evidence type="ECO:0000313" key="3">
    <source>
        <dbReference type="Proteomes" id="UP001552299"/>
    </source>
</evidence>
<organism evidence="2 3">
    <name type="scientific">Dendrobium thyrsiflorum</name>
    <name type="common">Pinecone-like raceme dendrobium</name>
    <name type="synonym">Orchid</name>
    <dbReference type="NCBI Taxonomy" id="117978"/>
    <lineage>
        <taxon>Eukaryota</taxon>
        <taxon>Viridiplantae</taxon>
        <taxon>Streptophyta</taxon>
        <taxon>Embryophyta</taxon>
        <taxon>Tracheophyta</taxon>
        <taxon>Spermatophyta</taxon>
        <taxon>Magnoliopsida</taxon>
        <taxon>Liliopsida</taxon>
        <taxon>Asparagales</taxon>
        <taxon>Orchidaceae</taxon>
        <taxon>Epidendroideae</taxon>
        <taxon>Malaxideae</taxon>
        <taxon>Dendrobiinae</taxon>
        <taxon>Dendrobium</taxon>
    </lineage>
</organism>
<proteinExistence type="predicted"/>
<evidence type="ECO:0000256" key="1">
    <source>
        <dbReference type="SAM" id="MobiDB-lite"/>
    </source>
</evidence>